<dbReference type="AlphaFoldDB" id="A0A9P1BX86"/>
<dbReference type="EMBL" id="CAMXCT030000616">
    <property type="protein sequence ID" value="CAL4768507.1"/>
    <property type="molecule type" value="Genomic_DNA"/>
</dbReference>
<gene>
    <name evidence="2" type="ORF">C1SCF055_LOCUS9009</name>
</gene>
<reference evidence="3 4" key="2">
    <citation type="submission" date="2024-05" db="EMBL/GenBank/DDBJ databases">
        <authorList>
            <person name="Chen Y."/>
            <person name="Shah S."/>
            <person name="Dougan E. K."/>
            <person name="Thang M."/>
            <person name="Chan C."/>
        </authorList>
    </citation>
    <scope>NUCLEOTIDE SEQUENCE [LARGE SCALE GENOMIC DNA]</scope>
</reference>
<accession>A0A9P1BX86</accession>
<evidence type="ECO:0000313" key="2">
    <source>
        <dbReference type="EMBL" id="CAI3981195.1"/>
    </source>
</evidence>
<feature type="region of interest" description="Disordered" evidence="1">
    <location>
        <begin position="1"/>
        <end position="25"/>
    </location>
</feature>
<sequence>EPQGPSSSPKRARHSTAQVEPKVPKMSRENELELKQWLESLDGKGNLLEYLPTIKEKYASLREMAEAAKKKEVQSEVSALSSIEPEFWKECSIGPLGHRLLFAKKIVAM</sequence>
<keyword evidence="4" id="KW-1185">Reference proteome</keyword>
<evidence type="ECO:0000313" key="3">
    <source>
        <dbReference type="EMBL" id="CAL4768507.1"/>
    </source>
</evidence>
<protein>
    <submittedName>
        <fullName evidence="3">SAM domain-containing protein</fullName>
    </submittedName>
</protein>
<organism evidence="2">
    <name type="scientific">Cladocopium goreaui</name>
    <dbReference type="NCBI Taxonomy" id="2562237"/>
    <lineage>
        <taxon>Eukaryota</taxon>
        <taxon>Sar</taxon>
        <taxon>Alveolata</taxon>
        <taxon>Dinophyceae</taxon>
        <taxon>Suessiales</taxon>
        <taxon>Symbiodiniaceae</taxon>
        <taxon>Cladocopium</taxon>
    </lineage>
</organism>
<evidence type="ECO:0000256" key="1">
    <source>
        <dbReference type="SAM" id="MobiDB-lite"/>
    </source>
</evidence>
<dbReference type="EMBL" id="CAMXCT020000616">
    <property type="protein sequence ID" value="CAL1134570.1"/>
    <property type="molecule type" value="Genomic_DNA"/>
</dbReference>
<evidence type="ECO:0000313" key="4">
    <source>
        <dbReference type="Proteomes" id="UP001152797"/>
    </source>
</evidence>
<dbReference type="EMBL" id="CAMXCT010000616">
    <property type="protein sequence ID" value="CAI3981195.1"/>
    <property type="molecule type" value="Genomic_DNA"/>
</dbReference>
<reference evidence="2" key="1">
    <citation type="submission" date="2022-10" db="EMBL/GenBank/DDBJ databases">
        <authorList>
            <person name="Chen Y."/>
            <person name="Dougan E. K."/>
            <person name="Chan C."/>
            <person name="Rhodes N."/>
            <person name="Thang M."/>
        </authorList>
    </citation>
    <scope>NUCLEOTIDE SEQUENCE</scope>
</reference>
<dbReference type="Proteomes" id="UP001152797">
    <property type="component" value="Unassembled WGS sequence"/>
</dbReference>
<proteinExistence type="predicted"/>
<comment type="caution">
    <text evidence="2">The sequence shown here is derived from an EMBL/GenBank/DDBJ whole genome shotgun (WGS) entry which is preliminary data.</text>
</comment>
<name>A0A9P1BX86_9DINO</name>
<feature type="non-terminal residue" evidence="2">
    <location>
        <position position="109"/>
    </location>
</feature>